<organism evidence="1 2">
    <name type="scientific">Mycobacterium bourgelatii</name>
    <dbReference type="NCBI Taxonomy" id="1273442"/>
    <lineage>
        <taxon>Bacteria</taxon>
        <taxon>Bacillati</taxon>
        <taxon>Actinomycetota</taxon>
        <taxon>Actinomycetes</taxon>
        <taxon>Mycobacteriales</taxon>
        <taxon>Mycobacteriaceae</taxon>
        <taxon>Mycobacterium</taxon>
    </lineage>
</organism>
<accession>A0A7I9YY06</accession>
<dbReference type="EMBL" id="BLKZ01000002">
    <property type="protein sequence ID" value="GFG93515.1"/>
    <property type="molecule type" value="Genomic_DNA"/>
</dbReference>
<dbReference type="AlphaFoldDB" id="A0A7I9YY06"/>
<dbReference type="Proteomes" id="UP000465360">
    <property type="component" value="Unassembled WGS sequence"/>
</dbReference>
<name>A0A7I9YY06_MYCBU</name>
<protein>
    <submittedName>
        <fullName evidence="1">Uncharacterized protein</fullName>
    </submittedName>
</protein>
<keyword evidence="2" id="KW-1185">Reference proteome</keyword>
<evidence type="ECO:0000313" key="2">
    <source>
        <dbReference type="Proteomes" id="UP000465360"/>
    </source>
</evidence>
<reference evidence="1 2" key="1">
    <citation type="journal article" date="2019" name="Emerg. Microbes Infect.">
        <title>Comprehensive subspecies identification of 175 nontuberculous mycobacteria species based on 7547 genomic profiles.</title>
        <authorList>
            <person name="Matsumoto Y."/>
            <person name="Kinjo T."/>
            <person name="Motooka D."/>
            <person name="Nabeya D."/>
            <person name="Jung N."/>
            <person name="Uechi K."/>
            <person name="Horii T."/>
            <person name="Iida T."/>
            <person name="Fujita J."/>
            <person name="Nakamura S."/>
        </authorList>
    </citation>
    <scope>NUCLEOTIDE SEQUENCE [LARGE SCALE GENOMIC DNA]</scope>
    <source>
        <strain evidence="1 2">JCM 30725</strain>
    </source>
</reference>
<comment type="caution">
    <text evidence="1">The sequence shown here is derived from an EMBL/GenBank/DDBJ whole genome shotgun (WGS) entry which is preliminary data.</text>
</comment>
<evidence type="ECO:0000313" key="1">
    <source>
        <dbReference type="EMBL" id="GFG93515.1"/>
    </source>
</evidence>
<proteinExistence type="predicted"/>
<gene>
    <name evidence="1" type="ORF">MBOU_55570</name>
</gene>
<sequence>MTATTLVPKSGTAVVEGANAGNSHVVYAADGPAYCDTAIPHHEDLRIAILTVPAGSRVYLGHAEHGYMGIAPGNYEIRRQREMAAWARMVID</sequence>